<dbReference type="PANTHER" id="PTHR44846">
    <property type="entry name" value="MANNOSYL-D-GLYCERATE TRANSPORT/METABOLISM SYSTEM REPRESSOR MNGR-RELATED"/>
    <property type="match status" value="1"/>
</dbReference>
<dbReference type="SUPFAM" id="SSF48498">
    <property type="entry name" value="Tetracyclin repressor-like, C-terminal domain"/>
    <property type="match status" value="1"/>
</dbReference>
<dbReference type="SUPFAM" id="SSF46689">
    <property type="entry name" value="Homeodomain-like"/>
    <property type="match status" value="1"/>
</dbReference>
<dbReference type="InterPro" id="IPR050679">
    <property type="entry name" value="Bact_HTH_transcr_reg"/>
</dbReference>
<feature type="DNA-binding region" description="H-T-H motif" evidence="5">
    <location>
        <begin position="113"/>
        <end position="132"/>
    </location>
</feature>
<dbReference type="Gene3D" id="1.10.10.10">
    <property type="entry name" value="Winged helix-like DNA-binding domain superfamily/Winged helix DNA-binding domain"/>
    <property type="match status" value="1"/>
</dbReference>
<dbReference type="RefSeq" id="WP_377254048.1">
    <property type="nucleotide sequence ID" value="NZ_JBHLUH010000050.1"/>
</dbReference>
<reference evidence="8 9" key="1">
    <citation type="submission" date="2024-09" db="EMBL/GenBank/DDBJ databases">
        <authorList>
            <person name="Sun Q."/>
            <person name="Mori K."/>
        </authorList>
    </citation>
    <scope>NUCLEOTIDE SEQUENCE [LARGE SCALE GENOMIC DNA]</scope>
    <source>
        <strain evidence="8 9">TBRC 3947</strain>
    </source>
</reference>
<evidence type="ECO:0000256" key="4">
    <source>
        <dbReference type="ARBA" id="ARBA00023163"/>
    </source>
</evidence>
<sequence>MSTSTGEPPYRRIAAEIRRRIAAGELRPGDRVPSTRRITQEFDVALATATKALATLRQEGVVEAVPRIGTIVARSAAPPAPPARRPTGGELTAEGVVRTAIRIGDAEGLDAVTVRRVAAELGIPPMSLYRYVPSMEELRTRMVDVLFGEVTLPEPPPGWRAQVELVFRAMWQIFERHRWAARLISFTRPAPSPHGMAYTERVMRPLLEAGLDERTALHAILTLAGHVTITALQVEREAEAVQDTGQTRDDWIQAHDETMTQLVDAGPYPTIGAITDGPDLDAAFELGLALILDGLARRIEAAQAAGRADTAT</sequence>
<name>A0ABV6M8M2_9ACTN</name>
<comment type="caution">
    <text evidence="8">The sequence shown here is derived from an EMBL/GenBank/DDBJ whole genome shotgun (WGS) entry which is preliminary data.</text>
</comment>
<dbReference type="Pfam" id="PF00392">
    <property type="entry name" value="GntR"/>
    <property type="match status" value="1"/>
</dbReference>
<evidence type="ECO:0000313" key="9">
    <source>
        <dbReference type="Proteomes" id="UP001589867"/>
    </source>
</evidence>
<keyword evidence="4" id="KW-0804">Transcription</keyword>
<dbReference type="InterPro" id="IPR036271">
    <property type="entry name" value="Tet_transcr_reg_TetR-rel_C_sf"/>
</dbReference>
<dbReference type="Gene3D" id="1.10.10.60">
    <property type="entry name" value="Homeodomain-like"/>
    <property type="match status" value="1"/>
</dbReference>
<evidence type="ECO:0000256" key="5">
    <source>
        <dbReference type="PROSITE-ProRule" id="PRU00335"/>
    </source>
</evidence>
<keyword evidence="1" id="KW-0678">Repressor</keyword>
<dbReference type="Proteomes" id="UP001589867">
    <property type="component" value="Unassembled WGS sequence"/>
</dbReference>
<organism evidence="8 9">
    <name type="scientific">Phytohabitans kaempferiae</name>
    <dbReference type="NCBI Taxonomy" id="1620943"/>
    <lineage>
        <taxon>Bacteria</taxon>
        <taxon>Bacillati</taxon>
        <taxon>Actinomycetota</taxon>
        <taxon>Actinomycetes</taxon>
        <taxon>Micromonosporales</taxon>
        <taxon>Micromonosporaceae</taxon>
    </lineage>
</organism>
<proteinExistence type="predicted"/>
<dbReference type="Pfam" id="PF00440">
    <property type="entry name" value="TetR_N"/>
    <property type="match status" value="1"/>
</dbReference>
<dbReference type="PRINTS" id="PR00400">
    <property type="entry name" value="TETREPRESSOR"/>
</dbReference>
<dbReference type="InterPro" id="IPR001647">
    <property type="entry name" value="HTH_TetR"/>
</dbReference>
<dbReference type="InterPro" id="IPR036388">
    <property type="entry name" value="WH-like_DNA-bd_sf"/>
</dbReference>
<dbReference type="InterPro" id="IPR004111">
    <property type="entry name" value="Repressor_TetR_C"/>
</dbReference>
<dbReference type="PROSITE" id="PS50977">
    <property type="entry name" value="HTH_TETR_2"/>
    <property type="match status" value="1"/>
</dbReference>
<dbReference type="Pfam" id="PF02909">
    <property type="entry name" value="TetR_C_1"/>
    <property type="match status" value="1"/>
</dbReference>
<dbReference type="SMART" id="SM00345">
    <property type="entry name" value="HTH_GNTR"/>
    <property type="match status" value="1"/>
</dbReference>
<dbReference type="InterPro" id="IPR000524">
    <property type="entry name" value="Tscrpt_reg_HTH_GntR"/>
</dbReference>
<protein>
    <submittedName>
        <fullName evidence="8">TetR/AcrR family transcriptional regulator C-terminal domain-containing protein</fullName>
    </submittedName>
</protein>
<evidence type="ECO:0000256" key="1">
    <source>
        <dbReference type="ARBA" id="ARBA00022491"/>
    </source>
</evidence>
<keyword evidence="3 5" id="KW-0238">DNA-binding</keyword>
<dbReference type="PANTHER" id="PTHR44846:SF17">
    <property type="entry name" value="GNTR-FAMILY TRANSCRIPTIONAL REGULATOR"/>
    <property type="match status" value="1"/>
</dbReference>
<evidence type="ECO:0000256" key="3">
    <source>
        <dbReference type="ARBA" id="ARBA00023125"/>
    </source>
</evidence>
<dbReference type="InterPro" id="IPR036390">
    <property type="entry name" value="WH_DNA-bd_sf"/>
</dbReference>
<feature type="domain" description="HTH gntR-type" evidence="6">
    <location>
        <begin position="7"/>
        <end position="75"/>
    </location>
</feature>
<dbReference type="EMBL" id="JBHLUH010000050">
    <property type="protein sequence ID" value="MFC0530773.1"/>
    <property type="molecule type" value="Genomic_DNA"/>
</dbReference>
<dbReference type="InterPro" id="IPR003012">
    <property type="entry name" value="Tet_transcr_reg_TetR"/>
</dbReference>
<evidence type="ECO:0000259" key="7">
    <source>
        <dbReference type="PROSITE" id="PS50977"/>
    </source>
</evidence>
<evidence type="ECO:0000259" key="6">
    <source>
        <dbReference type="PROSITE" id="PS50949"/>
    </source>
</evidence>
<keyword evidence="2" id="KW-0805">Transcription regulation</keyword>
<dbReference type="PROSITE" id="PS50949">
    <property type="entry name" value="HTH_GNTR"/>
    <property type="match status" value="1"/>
</dbReference>
<dbReference type="Gene3D" id="1.10.357.10">
    <property type="entry name" value="Tetracycline Repressor, domain 2"/>
    <property type="match status" value="1"/>
</dbReference>
<keyword evidence="9" id="KW-1185">Reference proteome</keyword>
<dbReference type="InterPro" id="IPR009057">
    <property type="entry name" value="Homeodomain-like_sf"/>
</dbReference>
<gene>
    <name evidence="8" type="ORF">ACFFIA_24220</name>
</gene>
<dbReference type="SUPFAM" id="SSF46785">
    <property type="entry name" value="Winged helix' DNA-binding domain"/>
    <property type="match status" value="1"/>
</dbReference>
<evidence type="ECO:0000256" key="2">
    <source>
        <dbReference type="ARBA" id="ARBA00023015"/>
    </source>
</evidence>
<feature type="domain" description="HTH tetR-type" evidence="7">
    <location>
        <begin position="90"/>
        <end position="150"/>
    </location>
</feature>
<accession>A0ABV6M8M2</accession>
<evidence type="ECO:0000313" key="8">
    <source>
        <dbReference type="EMBL" id="MFC0530773.1"/>
    </source>
</evidence>